<comment type="caution">
    <text evidence="1">The sequence shown here is derived from an EMBL/GenBank/DDBJ whole genome shotgun (WGS) entry which is preliminary data.</text>
</comment>
<dbReference type="Gene3D" id="1.10.287.1060">
    <property type="entry name" value="ESAT-6-like"/>
    <property type="match status" value="1"/>
</dbReference>
<proteinExistence type="predicted"/>
<protein>
    <submittedName>
        <fullName evidence="1">Uncharacterized protein YukE</fullName>
    </submittedName>
</protein>
<evidence type="ECO:0000313" key="2">
    <source>
        <dbReference type="Proteomes" id="UP001230426"/>
    </source>
</evidence>
<reference evidence="1 2" key="1">
    <citation type="submission" date="2023-07" db="EMBL/GenBank/DDBJ databases">
        <title>Sequencing the genomes of 1000 actinobacteria strains.</title>
        <authorList>
            <person name="Klenk H.-P."/>
        </authorList>
    </citation>
    <scope>NUCLEOTIDE SEQUENCE [LARGE SCALE GENOMIC DNA]</scope>
    <source>
        <strain evidence="1 2">DSM 44109</strain>
    </source>
</reference>
<dbReference type="RefSeq" id="WP_306864836.1">
    <property type="nucleotide sequence ID" value="NZ_JAUSRB010000002.1"/>
</dbReference>
<evidence type="ECO:0000313" key="1">
    <source>
        <dbReference type="EMBL" id="MDP9865455.1"/>
    </source>
</evidence>
<sequence length="101" mass="11197">MMVDFDVTKVNFGGLETGEGAFQSAFNSLVGELEDLETKLLQKTAIWQGSAQEAFNTTRTLWQTEAKGLSDIVSLMAKNITITRMNMQDVERINAAMFDGK</sequence>
<dbReference type="Pfam" id="PF06013">
    <property type="entry name" value="WXG100"/>
    <property type="match status" value="1"/>
</dbReference>
<accession>A0ABT9R888</accession>
<dbReference type="Proteomes" id="UP001230426">
    <property type="component" value="Unassembled WGS sequence"/>
</dbReference>
<gene>
    <name evidence="1" type="ORF">J2S55_004721</name>
</gene>
<dbReference type="EMBL" id="JAUSRB010000002">
    <property type="protein sequence ID" value="MDP9865455.1"/>
    <property type="molecule type" value="Genomic_DNA"/>
</dbReference>
<dbReference type="SUPFAM" id="SSF140453">
    <property type="entry name" value="EsxAB dimer-like"/>
    <property type="match status" value="1"/>
</dbReference>
<dbReference type="InterPro" id="IPR036689">
    <property type="entry name" value="ESAT-6-like_sf"/>
</dbReference>
<keyword evidence="2" id="KW-1185">Reference proteome</keyword>
<organism evidence="1 2">
    <name type="scientific">Streptosporangium brasiliense</name>
    <dbReference type="NCBI Taxonomy" id="47480"/>
    <lineage>
        <taxon>Bacteria</taxon>
        <taxon>Bacillati</taxon>
        <taxon>Actinomycetota</taxon>
        <taxon>Actinomycetes</taxon>
        <taxon>Streptosporangiales</taxon>
        <taxon>Streptosporangiaceae</taxon>
        <taxon>Streptosporangium</taxon>
    </lineage>
</organism>
<name>A0ABT9R888_9ACTN</name>
<dbReference type="InterPro" id="IPR010310">
    <property type="entry name" value="T7SS_ESAT-6-like"/>
</dbReference>